<keyword evidence="6" id="KW-1185">Reference proteome</keyword>
<feature type="compositionally biased region" description="Low complexity" evidence="2">
    <location>
        <begin position="148"/>
        <end position="159"/>
    </location>
</feature>
<feature type="transmembrane region" description="Helical" evidence="3">
    <location>
        <begin position="1373"/>
        <end position="1393"/>
    </location>
</feature>
<feature type="compositionally biased region" description="Basic and acidic residues" evidence="2">
    <location>
        <begin position="76"/>
        <end position="87"/>
    </location>
</feature>
<dbReference type="GO" id="GO:0016020">
    <property type="term" value="C:membrane"/>
    <property type="evidence" value="ECO:0007669"/>
    <property type="project" value="TreeGrafter"/>
</dbReference>
<feature type="transmembrane region" description="Helical" evidence="3">
    <location>
        <begin position="1280"/>
        <end position="1298"/>
    </location>
</feature>
<dbReference type="PROSITE" id="PS50156">
    <property type="entry name" value="SSD"/>
    <property type="match status" value="1"/>
</dbReference>
<feature type="compositionally biased region" description="Low complexity" evidence="2">
    <location>
        <begin position="66"/>
        <end position="75"/>
    </location>
</feature>
<feature type="compositionally biased region" description="Basic and acidic residues" evidence="2">
    <location>
        <begin position="880"/>
        <end position="891"/>
    </location>
</feature>
<evidence type="ECO:0000259" key="4">
    <source>
        <dbReference type="PROSITE" id="PS50156"/>
    </source>
</evidence>
<feature type="compositionally biased region" description="Basic and acidic residues" evidence="2">
    <location>
        <begin position="834"/>
        <end position="844"/>
    </location>
</feature>
<feature type="transmembrane region" description="Helical" evidence="3">
    <location>
        <begin position="1106"/>
        <end position="1131"/>
    </location>
</feature>
<dbReference type="InterPro" id="IPR000731">
    <property type="entry name" value="SSD"/>
</dbReference>
<evidence type="ECO:0000313" key="5">
    <source>
        <dbReference type="EMBL" id="PHJ17867.1"/>
    </source>
</evidence>
<feature type="transmembrane region" description="Helical" evidence="3">
    <location>
        <begin position="717"/>
        <end position="745"/>
    </location>
</feature>
<feature type="region of interest" description="Disordered" evidence="2">
    <location>
        <begin position="66"/>
        <end position="101"/>
    </location>
</feature>
<keyword evidence="3" id="KW-0472">Membrane</keyword>
<sequence>MKTPQVPSLSSSERHKSAGYFAGACSILMMKAHTAQSQPHTGDNSSFDRYVWTPGVHPAMGTAAAGNAVAGSVSRASRDSPEGHRGDAPTSGTSVDEVQLDDGGESLHLEDKVRSYKGDDAATVTRLHRRRSDGPCRSPLTEAFPQRSALNDSSASQSSTYDFHPRPLDEQTLPHEAAYDLVVDTSEKRPLSYGEFELTDNAAGPASDASTMLLAKRRHEALPDSWRDSHGGLADAPRRDDVLGWRISKRDASVYCRGGDGGAEDDFDLGPLHSDGALSRRRMQATGRNSAPWAWSDLFWPLKMLPRKLSELKKRSSDAMDRAFSKHAMLVYDHAWKFIVISTLVTGIMALGIVFRRHENDMYKLYSFSGAPSNLVKTNLLKHFSPVRTTYIVAFSSEGHITKESLQGLSDIDQKVRNLTLDRDAVTLDEFGDPLERQKGFNPQNFPAKLKFQDLCSRDSWGDCNVISVLDLYTSPRVWGRPIVSREWPVVVNMRTKKAYRADAMLGNMTVVEKPQGDDFVYIIKNATAFGIRYDFLGENGWQHYSAALEKEIENVVSSSSIPGMQLSLKTERSISDELGRSSALGRWEMLLLTIAVFVVLGYTVLVNTTLSYRTKSLPGLMGVASTLMGYAGGAGFIYFCGLHHTPPAEATPFLVLGIGVDNAFVLINSYSLTFLIPDPRERIRHTTRDAGLSITCTTMTSVTALIIGAASPYESIAMFCVITAFCLFWGYVMALTFFLGWLVLDCRREVAHVKSQARAAGCLVTDGVASGDVPESQRDDAAGPEGVRANPLTVEISASCRSSAVLQAGVGATGSPSHELCVAAERPPSTAEAARHSSDGARQELADIAQENDADATRTLDPASGSPPDDALVRSHIAEDGSPTEREQKHTSPRPSCAPSEVSFKDNAADQAALLEQFGRMSTFGLVSLMVFRMDHKRALKQRKRLLAKKRKRDLVATNQPALTRSPSVAGRKTRKLLHFLQRLCWHTRKPAAAASEDLLTLERLNKVEPSPLTNDRTTSDTSPHRQVEQILEEPTEPAGAMQILLPDFSATEHSAGSASGGPAARHLTVNDDELDEFLDRHVREPKGNVGRFARAFLINYYCRWLASGWVQALIILGFALVCGISIYGFTLIEPGITVDEICPNDSYLRVFFDVRSTYFTTLGEEITVFFAEPEAWEFKVVQDKLMETHESIYLSRHAVAVHNGMYEFLKFKQSELVDGDKDLFTRTMPHMENTSVLYEWLQETRSILEGAQEYFHGEAFTPLAILWESDPHILKCTLTNLLYALIAIVMMTVLLIPNFLSMLIVAVIVFFVDMALFGFMAIWGLRLNMLTMVILLLAIGYSVDSTTHVLNAFTHCCGRTRRDRMKETMVLIGNAIMNGMLSTLLAVFFLMGSDKFVLANDDSGGCPAACLTLAISPEQITIFAPSKVERRDQRQSPAGGQVPAMLDVLTFSFAFGFVVLPVLLLFVGPMPNNEFVLQFVDICNIKLRPSRPQGLRSLAARSGAHRKVPSTTASTGSSKISSLIDRRLRRIGPSETPCQHEFLDSSIDSRNGGAEERAPAVDCCAEASPKLLAYPALRQSAQ</sequence>
<proteinExistence type="inferred from homology"/>
<dbReference type="PANTHER" id="PTHR10796">
    <property type="entry name" value="PATCHED-RELATED"/>
    <property type="match status" value="1"/>
</dbReference>
<dbReference type="VEuPathDB" id="ToxoDB:CSUI_008309"/>
<feature type="region of interest" description="Disordered" evidence="2">
    <location>
        <begin position="825"/>
        <end position="844"/>
    </location>
</feature>
<feature type="region of interest" description="Disordered" evidence="2">
    <location>
        <begin position="856"/>
        <end position="875"/>
    </location>
</feature>
<feature type="transmembrane region" description="Helical" evidence="3">
    <location>
        <begin position="1450"/>
        <end position="1469"/>
    </location>
</feature>
<organism evidence="5 6">
    <name type="scientific">Cystoisospora suis</name>
    <dbReference type="NCBI Taxonomy" id="483139"/>
    <lineage>
        <taxon>Eukaryota</taxon>
        <taxon>Sar</taxon>
        <taxon>Alveolata</taxon>
        <taxon>Apicomplexa</taxon>
        <taxon>Conoidasida</taxon>
        <taxon>Coccidia</taxon>
        <taxon>Eucoccidiorida</taxon>
        <taxon>Eimeriorina</taxon>
        <taxon>Sarcocystidae</taxon>
        <taxon>Cystoisospora</taxon>
    </lineage>
</organism>
<dbReference type="RefSeq" id="XP_067919581.1">
    <property type="nucleotide sequence ID" value="XM_068068443.1"/>
</dbReference>
<comment type="caution">
    <text evidence="5">The sequence shown here is derived from an EMBL/GenBank/DDBJ whole genome shotgun (WGS) entry which is preliminary data.</text>
</comment>
<feature type="transmembrane region" description="Helical" evidence="3">
    <location>
        <begin position="691"/>
        <end position="711"/>
    </location>
</feature>
<evidence type="ECO:0000256" key="1">
    <source>
        <dbReference type="ARBA" id="ARBA00005585"/>
    </source>
</evidence>
<gene>
    <name evidence="5" type="ORF">CSUI_008309</name>
</gene>
<reference evidence="5 6" key="1">
    <citation type="journal article" date="2017" name="Int. J. Parasitol.">
        <title>The genome of the protozoan parasite Cystoisospora suis and a reverse vaccinology approach to identify vaccine candidates.</title>
        <authorList>
            <person name="Palmieri N."/>
            <person name="Shrestha A."/>
            <person name="Ruttkowski B."/>
            <person name="Beck T."/>
            <person name="Vogl C."/>
            <person name="Tomley F."/>
            <person name="Blake D.P."/>
            <person name="Joachim A."/>
        </authorList>
    </citation>
    <scope>NUCLEOTIDE SEQUENCE [LARGE SCALE GENOMIC DNA]</scope>
    <source>
        <strain evidence="5 6">Wien I</strain>
    </source>
</reference>
<dbReference type="GeneID" id="94431654"/>
<evidence type="ECO:0000256" key="3">
    <source>
        <dbReference type="SAM" id="Phobius"/>
    </source>
</evidence>
<evidence type="ECO:0000313" key="6">
    <source>
        <dbReference type="Proteomes" id="UP000221165"/>
    </source>
</evidence>
<dbReference type="Gene3D" id="1.20.1640.10">
    <property type="entry name" value="Multidrug efflux transporter AcrB transmembrane domain"/>
    <property type="match status" value="2"/>
</dbReference>
<dbReference type="OrthoDB" id="6510177at2759"/>
<dbReference type="EMBL" id="MIGC01004609">
    <property type="protein sequence ID" value="PHJ17867.1"/>
    <property type="molecule type" value="Genomic_DNA"/>
</dbReference>
<feature type="transmembrane region" description="Helical" evidence="3">
    <location>
        <begin position="335"/>
        <end position="355"/>
    </location>
</feature>
<comment type="similarity">
    <text evidence="1">Belongs to the patched family.</text>
</comment>
<keyword evidence="3" id="KW-1133">Transmembrane helix</keyword>
<feature type="transmembrane region" description="Helical" evidence="3">
    <location>
        <begin position="1331"/>
        <end position="1352"/>
    </location>
</feature>
<feature type="region of interest" description="Disordered" evidence="2">
    <location>
        <begin position="880"/>
        <end position="903"/>
    </location>
</feature>
<feature type="region of interest" description="Disordered" evidence="2">
    <location>
        <begin position="127"/>
        <end position="169"/>
    </location>
</feature>
<dbReference type="Pfam" id="PF12349">
    <property type="entry name" value="Sterol-sensing"/>
    <property type="match status" value="1"/>
</dbReference>
<dbReference type="SUPFAM" id="SSF82866">
    <property type="entry name" value="Multidrug efflux transporter AcrB transmembrane domain"/>
    <property type="match status" value="2"/>
</dbReference>
<feature type="domain" description="SSD" evidence="4">
    <location>
        <begin position="589"/>
        <end position="745"/>
    </location>
</feature>
<evidence type="ECO:0000256" key="2">
    <source>
        <dbReference type="SAM" id="MobiDB-lite"/>
    </source>
</evidence>
<dbReference type="InterPro" id="IPR053958">
    <property type="entry name" value="HMGCR/SNAP/NPC1-like_SSD"/>
</dbReference>
<dbReference type="InterPro" id="IPR051697">
    <property type="entry name" value="Patched_domain-protein"/>
</dbReference>
<feature type="region of interest" description="Disordered" evidence="2">
    <location>
        <begin position="1500"/>
        <end position="1521"/>
    </location>
</feature>
<dbReference type="Proteomes" id="UP000221165">
    <property type="component" value="Unassembled WGS sequence"/>
</dbReference>
<feature type="transmembrane region" description="Helical" evidence="3">
    <location>
        <begin position="618"/>
        <end position="640"/>
    </location>
</feature>
<feature type="transmembrane region" description="Helical" evidence="3">
    <location>
        <begin position="588"/>
        <end position="606"/>
    </location>
</feature>
<dbReference type="PANTHER" id="PTHR10796:SF92">
    <property type="entry name" value="PATCHED-RELATED, ISOFORM A"/>
    <property type="match status" value="1"/>
</dbReference>
<protein>
    <submittedName>
        <fullName evidence="5">Patched family protein</fullName>
    </submittedName>
</protein>
<name>A0A2C6KJZ0_9APIC</name>
<keyword evidence="3" id="KW-0812">Transmembrane</keyword>
<accession>A0A2C6KJZ0</accession>